<protein>
    <submittedName>
        <fullName evidence="3">Uncharacterized protein</fullName>
    </submittedName>
</protein>
<keyword evidence="2" id="KW-0812">Transmembrane</keyword>
<keyword evidence="2" id="KW-0472">Membrane</keyword>
<evidence type="ECO:0000313" key="4">
    <source>
        <dbReference type="Proteomes" id="UP000191980"/>
    </source>
</evidence>
<dbReference type="RefSeq" id="WP_080522307.1">
    <property type="nucleotide sequence ID" value="NZ_LPUF01000001.1"/>
</dbReference>
<feature type="transmembrane region" description="Helical" evidence="2">
    <location>
        <begin position="404"/>
        <end position="426"/>
    </location>
</feature>
<sequence length="928" mass="104008">MSEGANIVDSPILDFAHSSLVEDNGLMLSDPGYQDLSLDVVIQRLRYIHANPMLLKEHRQKLQDRDLRIHSPGVHPEYTAITEQRAPAYGWVSYDDFKKAYEHDLSLFESQLKVDAKLLGNTIYSRRSGIVSSIRANYQNPSDTTELAAYIAQMLVVAQGIPLPLTVELKSLLANNIMSGNKTSSGKPLFFDTGPTPDTQAEVEQYVLPDTYDRTIVQGSGDTIGGRSNVGKVINTKRPKWEGVGGWLKEWTFYGLSPFRDRREGLTKVLGVKDNISKLRQRLISKHPIIFLLRHYEPLEYDSYFSWSDKGYFLANSVRMTNVVNRHFRIMKVILRLHADLKKSNKRFSDEFIKSETNTIDWFKYKPVFESAGLPYFLNENDPLLGAVKEISSRFQSKTGWIDWIEFALLIIGLITLLALPLGFALSPIFLGMISTAGVGTALHRAVEARINYQKTTSQSRFTEIDPFLKVVEVNDKRNLTSFFLALECISIIPVSKLAKLIWKPVQQNIDSTGKMAREVLEQASKAKSINKPGLDNTKRLTLESDKGIISKPHPKIDSLEESSISARSAKEEIERLKIKNRQTTIEQRQTQRSEALRPELQGKPKPTKYRDKETDMIVEDIERQRETMRKKDFEELFDDVQPRSHASSTNSIVDDISTRLPPTANNIQFLNQYQSLVNGIPLSGGPVTSASAVLPADIEYALKHGLGQKNNFKFQAILDADEIRKLQASEFWRFMKRMGNYGEKAVLEQTLNAAGLKFLGEQIYVDLTIKTAKGRKVFRIIDMLCQATEDNALGLKAGQFVAIEAKAFYASAGHARKMTMRGPRQLTADAIMFTQQTTDSANNAIAAQTRFAGKAAAAVNVNGRPKGLSGLLTGSIPTIEIQIPITHMGKPPPPYWGGAKTVAWTTQLGPNYGVVDDLELSRGILDF</sequence>
<gene>
    <name evidence="3" type="ORF">AU255_07470</name>
</gene>
<dbReference type="Proteomes" id="UP000191980">
    <property type="component" value="Unassembled WGS sequence"/>
</dbReference>
<accession>A0A1V8M862</accession>
<evidence type="ECO:0000256" key="1">
    <source>
        <dbReference type="SAM" id="MobiDB-lite"/>
    </source>
</evidence>
<feature type="compositionally biased region" description="Basic and acidic residues" evidence="1">
    <location>
        <begin position="590"/>
        <end position="609"/>
    </location>
</feature>
<evidence type="ECO:0000256" key="2">
    <source>
        <dbReference type="SAM" id="Phobius"/>
    </source>
</evidence>
<evidence type="ECO:0000313" key="3">
    <source>
        <dbReference type="EMBL" id="OQK17696.1"/>
    </source>
</evidence>
<name>A0A1V8M862_9GAMM</name>
<reference evidence="3 4" key="1">
    <citation type="submission" date="2015-12" db="EMBL/GenBank/DDBJ databases">
        <authorList>
            <person name="Shamseldin A."/>
            <person name="Moawad H."/>
            <person name="Abd El-Rahim W.M."/>
            <person name="Sadowsky M.J."/>
        </authorList>
    </citation>
    <scope>NUCLEOTIDE SEQUENCE [LARGE SCALE GENOMIC DNA]</scope>
    <source>
        <strain evidence="3 4">WF1</strain>
    </source>
</reference>
<dbReference type="STRING" id="1420851.AU255_07470"/>
<comment type="caution">
    <text evidence="3">The sequence shown here is derived from an EMBL/GenBank/DDBJ whole genome shotgun (WGS) entry which is preliminary data.</text>
</comment>
<organism evidence="3 4">
    <name type="scientific">Methyloprofundus sedimenti</name>
    <dbReference type="NCBI Taxonomy" id="1420851"/>
    <lineage>
        <taxon>Bacteria</taxon>
        <taxon>Pseudomonadati</taxon>
        <taxon>Pseudomonadota</taxon>
        <taxon>Gammaproteobacteria</taxon>
        <taxon>Methylococcales</taxon>
        <taxon>Methylococcaceae</taxon>
        <taxon>Methyloprofundus</taxon>
    </lineage>
</organism>
<dbReference type="AlphaFoldDB" id="A0A1V8M862"/>
<proteinExistence type="predicted"/>
<feature type="region of interest" description="Disordered" evidence="1">
    <location>
        <begin position="582"/>
        <end position="609"/>
    </location>
</feature>
<keyword evidence="4" id="KW-1185">Reference proteome</keyword>
<keyword evidence="2" id="KW-1133">Transmembrane helix</keyword>
<dbReference type="EMBL" id="LPUF01000001">
    <property type="protein sequence ID" value="OQK17696.1"/>
    <property type="molecule type" value="Genomic_DNA"/>
</dbReference>